<name>A0A7Y9R3U8_9BURK</name>
<dbReference type="Proteomes" id="UP000518288">
    <property type="component" value="Unassembled WGS sequence"/>
</dbReference>
<dbReference type="InterPro" id="IPR025364">
    <property type="entry name" value="DUF4268"/>
</dbReference>
<feature type="domain" description="DUF4268" evidence="1">
    <location>
        <begin position="229"/>
        <end position="365"/>
    </location>
</feature>
<keyword evidence="3" id="KW-1185">Reference proteome</keyword>
<dbReference type="AlphaFoldDB" id="A0A7Y9R3U8"/>
<dbReference type="RefSeq" id="WP_179635182.1">
    <property type="nucleotide sequence ID" value="NZ_JACCFH010000001.1"/>
</dbReference>
<sequence>MPLFHYTTDRLQPVAETTFGAEGILERQDLQRLLREQIDALGERLLVIAEEFGDWADSARRIDLLCLDTDANLVVVELKRTEDGGHMELQALRYAAMVSTMRFDQLVDTHAKYLNRLAAGPAPDTDAARAAILGFLNWTEVNQSQFAQDVRIVLASANFGRELTTAVMWLNERNLDIRCVRLKPYRLNAETVLLDVQQIIPLPEAAEFQTRIDVKKQAERQDRSDRKVLRAQFWEALLDLARPRSQAHAGRSATTDGWLSGKIGRTGFDLNYVVRRHDAQVELWIGFGTGKSELNRKAFDALKAQQAAIEADFGAPLDWQELPESEGCRIRCVLPDGGYQSPAEQWPQIHERMVAAMIRLETAMRARVAKLVL</sequence>
<evidence type="ECO:0000259" key="1">
    <source>
        <dbReference type="Pfam" id="PF14088"/>
    </source>
</evidence>
<dbReference type="GO" id="GO:0003676">
    <property type="term" value="F:nucleic acid binding"/>
    <property type="evidence" value="ECO:0007669"/>
    <property type="project" value="InterPro"/>
</dbReference>
<protein>
    <recommendedName>
        <fullName evidence="1">DUF4268 domain-containing protein</fullName>
    </recommendedName>
</protein>
<dbReference type="Gene3D" id="3.40.1350.10">
    <property type="match status" value="1"/>
</dbReference>
<gene>
    <name evidence="2" type="ORF">BDD16_003548</name>
</gene>
<evidence type="ECO:0000313" key="2">
    <source>
        <dbReference type="EMBL" id="NYG34562.1"/>
    </source>
</evidence>
<comment type="caution">
    <text evidence="2">The sequence shown here is derived from an EMBL/GenBank/DDBJ whole genome shotgun (WGS) entry which is preliminary data.</text>
</comment>
<dbReference type="InterPro" id="IPR011856">
    <property type="entry name" value="tRNA_endonuc-like_dom_sf"/>
</dbReference>
<dbReference type="EMBL" id="JACCFH010000001">
    <property type="protein sequence ID" value="NYG34562.1"/>
    <property type="molecule type" value="Genomic_DNA"/>
</dbReference>
<accession>A0A7Y9R3U8</accession>
<evidence type="ECO:0000313" key="3">
    <source>
        <dbReference type="Proteomes" id="UP000518288"/>
    </source>
</evidence>
<dbReference type="Pfam" id="PF14088">
    <property type="entry name" value="DUF4268"/>
    <property type="match status" value="1"/>
</dbReference>
<reference evidence="2 3" key="1">
    <citation type="submission" date="2020-07" db="EMBL/GenBank/DDBJ databases">
        <title>Genomic Encyclopedia of Archaeal and Bacterial Type Strains, Phase II (KMG-II): from individual species to whole genera.</title>
        <authorList>
            <person name="Goeker M."/>
        </authorList>
    </citation>
    <scope>NUCLEOTIDE SEQUENCE [LARGE SCALE GENOMIC DNA]</scope>
    <source>
        <strain evidence="2 3">DSM 21226</strain>
    </source>
</reference>
<organism evidence="2 3">
    <name type="scientific">Sphaerotilus montanus</name>
    <dbReference type="NCBI Taxonomy" id="522889"/>
    <lineage>
        <taxon>Bacteria</taxon>
        <taxon>Pseudomonadati</taxon>
        <taxon>Pseudomonadota</taxon>
        <taxon>Betaproteobacteria</taxon>
        <taxon>Burkholderiales</taxon>
        <taxon>Sphaerotilaceae</taxon>
        <taxon>Sphaerotilus</taxon>
    </lineage>
</organism>
<proteinExistence type="predicted"/>